<gene>
    <name evidence="1" type="ORF">MM415A01563_0014</name>
    <name evidence="2" type="ORF">MM415B02467_0013</name>
</gene>
<reference evidence="1" key="1">
    <citation type="submission" date="2020-03" db="EMBL/GenBank/DDBJ databases">
        <title>The deep terrestrial virosphere.</title>
        <authorList>
            <person name="Holmfeldt K."/>
            <person name="Nilsson E."/>
            <person name="Simone D."/>
            <person name="Lopez-Fernandez M."/>
            <person name="Wu X."/>
            <person name="de Brujin I."/>
            <person name="Lundin D."/>
            <person name="Andersson A."/>
            <person name="Bertilsson S."/>
            <person name="Dopson M."/>
        </authorList>
    </citation>
    <scope>NUCLEOTIDE SEQUENCE</scope>
    <source>
        <strain evidence="1">MM415A01563</strain>
        <strain evidence="2">MM415B02467</strain>
    </source>
</reference>
<name>A0A6M3K1A9_9ZZZZ</name>
<protein>
    <submittedName>
        <fullName evidence="1">Uncharacterized protein</fullName>
    </submittedName>
</protein>
<proteinExistence type="predicted"/>
<dbReference type="EMBL" id="MT142210">
    <property type="protein sequence ID" value="QJA76196.1"/>
    <property type="molecule type" value="Genomic_DNA"/>
</dbReference>
<evidence type="ECO:0000313" key="2">
    <source>
        <dbReference type="EMBL" id="QJA89951.1"/>
    </source>
</evidence>
<dbReference type="AlphaFoldDB" id="A0A6M3K1A9"/>
<accession>A0A6M3K1A9</accession>
<sequence>MDKDGYPEDNELQTISDWNITKNPVIDLLEYIRDRWQFANYGYFDLSGKRVLRLRMSTGGWSGNESIIKAMQRNWIFWTMYWQQSKRGGHFWFRIPTKKRINKNVANPTEPGS</sequence>
<dbReference type="EMBL" id="MT142880">
    <property type="protein sequence ID" value="QJA89951.1"/>
    <property type="molecule type" value="Genomic_DNA"/>
</dbReference>
<organism evidence="1">
    <name type="scientific">viral metagenome</name>
    <dbReference type="NCBI Taxonomy" id="1070528"/>
    <lineage>
        <taxon>unclassified sequences</taxon>
        <taxon>metagenomes</taxon>
        <taxon>organismal metagenomes</taxon>
    </lineage>
</organism>
<evidence type="ECO:0000313" key="1">
    <source>
        <dbReference type="EMBL" id="QJA76196.1"/>
    </source>
</evidence>